<dbReference type="AlphaFoldDB" id="A0A377I1G3"/>
<proteinExistence type="predicted"/>
<evidence type="ECO:0000313" key="1">
    <source>
        <dbReference type="EMBL" id="STO64294.1"/>
    </source>
</evidence>
<organism evidence="1 2">
    <name type="scientific">Haemophilus parahaemolyticus</name>
    <dbReference type="NCBI Taxonomy" id="735"/>
    <lineage>
        <taxon>Bacteria</taxon>
        <taxon>Pseudomonadati</taxon>
        <taxon>Pseudomonadota</taxon>
        <taxon>Gammaproteobacteria</taxon>
        <taxon>Pasteurellales</taxon>
        <taxon>Pasteurellaceae</taxon>
        <taxon>Haemophilus</taxon>
    </lineage>
</organism>
<evidence type="ECO:0000313" key="2">
    <source>
        <dbReference type="Proteomes" id="UP000254867"/>
    </source>
</evidence>
<sequence length="51" mass="5534">MQTLLKVLTGIFFALLFCAVLSLGGCLDSQPEPVIPKNIPTCHLCEFRSPA</sequence>
<protein>
    <recommendedName>
        <fullName evidence="3">Lipoprotein</fullName>
    </recommendedName>
</protein>
<dbReference type="EMBL" id="UGHH01000002">
    <property type="protein sequence ID" value="STO64294.1"/>
    <property type="molecule type" value="Genomic_DNA"/>
</dbReference>
<evidence type="ECO:0008006" key="3">
    <source>
        <dbReference type="Google" id="ProtNLM"/>
    </source>
</evidence>
<name>A0A377I1G3_HAEPH</name>
<dbReference type="Proteomes" id="UP000254867">
    <property type="component" value="Unassembled WGS sequence"/>
</dbReference>
<reference evidence="1 2" key="1">
    <citation type="submission" date="2018-06" db="EMBL/GenBank/DDBJ databases">
        <authorList>
            <consortium name="Pathogen Informatics"/>
            <person name="Doyle S."/>
        </authorList>
    </citation>
    <scope>NUCLEOTIDE SEQUENCE [LARGE SCALE GENOMIC DNA]</scope>
    <source>
        <strain evidence="1 2">NCTC10794</strain>
    </source>
</reference>
<dbReference type="PROSITE" id="PS51257">
    <property type="entry name" value="PROKAR_LIPOPROTEIN"/>
    <property type="match status" value="1"/>
</dbReference>
<gene>
    <name evidence="1" type="ORF">NCTC10794_01356</name>
</gene>
<accession>A0A377I1G3</accession>